<dbReference type="SUPFAM" id="SSF53474">
    <property type="entry name" value="alpha/beta-Hydrolases"/>
    <property type="match status" value="1"/>
</dbReference>
<dbReference type="Pfam" id="PF20434">
    <property type="entry name" value="BD-FAE"/>
    <property type="match status" value="1"/>
</dbReference>
<evidence type="ECO:0000256" key="1">
    <source>
        <dbReference type="ARBA" id="ARBA00022801"/>
    </source>
</evidence>
<name>A0ABQ6QA50_9GAMM</name>
<comment type="caution">
    <text evidence="4">The sequence shown here is derived from an EMBL/GenBank/DDBJ whole genome shotgun (WGS) entry which is preliminary data.</text>
</comment>
<sequence>MRLPPLVLFLCVLLTLAPARAADVPLRDGQRLAGEVAGERLPLWPDGQVPGQSAPARKARVVERSPDPAHPDRFVDGIDAPYMIVHAPPRPNGQAVLVIPGGGYQRVVIDKEGSALVPDWAQRAGFTLFVLRYRLPQPGRDRQAALADAQRALRVVRDQAARRGLEADNVAVMGFSAGGHVAARLATGFDAPVYPARDAIDQLSARPARAVLVYPVIDMGAHAHSGSRGRLLGEHPDPALAAQYSVQEHVRADMPPTMLIHANDDRVVSVHNSEVMAQALARAGVEHELHVFAHGGHGFGMRLQPGSTLAQWPALAQAWLTAGKGAEGSR</sequence>
<evidence type="ECO:0000313" key="5">
    <source>
        <dbReference type="Proteomes" id="UP001306668"/>
    </source>
</evidence>
<proteinExistence type="predicted"/>
<keyword evidence="5" id="KW-1185">Reference proteome</keyword>
<evidence type="ECO:0000256" key="2">
    <source>
        <dbReference type="SAM" id="SignalP"/>
    </source>
</evidence>
<dbReference type="Proteomes" id="UP001306668">
    <property type="component" value="Unassembled WGS sequence"/>
</dbReference>
<gene>
    <name evidence="4" type="ORF">STENOSP10_13000</name>
</gene>
<feature type="chain" id="PRO_5045277611" evidence="2">
    <location>
        <begin position="22"/>
        <end position="330"/>
    </location>
</feature>
<dbReference type="InterPro" id="IPR029058">
    <property type="entry name" value="AB_hydrolase_fold"/>
</dbReference>
<reference evidence="5" key="1">
    <citation type="submission" date="2023-07" db="EMBL/GenBank/DDBJ databases">
        <title>Genome sequence of Stenotrophomonas sp. Alg010 isolated from Sargassum waste.</title>
        <authorList>
            <person name="Mohapatra"/>
            <person name="B.R."/>
        </authorList>
    </citation>
    <scope>NUCLEOTIDE SEQUENCE [LARGE SCALE GENOMIC DNA]</scope>
    <source>
        <strain evidence="5">Alg010</strain>
    </source>
</reference>
<evidence type="ECO:0000313" key="4">
    <source>
        <dbReference type="EMBL" id="GMR27081.1"/>
    </source>
</evidence>
<dbReference type="PANTHER" id="PTHR48081:SF6">
    <property type="entry name" value="PEPTIDASE S9 PROLYL OLIGOPEPTIDASE CATALYTIC DOMAIN-CONTAINING PROTEIN"/>
    <property type="match status" value="1"/>
</dbReference>
<keyword evidence="1 4" id="KW-0378">Hydrolase</keyword>
<organism evidence="4 5">
    <name type="scientific">Stenotrophomonas sepilia</name>
    <dbReference type="NCBI Taxonomy" id="2860290"/>
    <lineage>
        <taxon>Bacteria</taxon>
        <taxon>Pseudomonadati</taxon>
        <taxon>Pseudomonadota</taxon>
        <taxon>Gammaproteobacteria</taxon>
        <taxon>Lysobacterales</taxon>
        <taxon>Lysobacteraceae</taxon>
        <taxon>Stenotrophomonas</taxon>
        <taxon>Stenotrophomonas maltophilia group</taxon>
    </lineage>
</organism>
<feature type="domain" description="BD-FAE-like" evidence="3">
    <location>
        <begin position="94"/>
        <end position="280"/>
    </location>
</feature>
<accession>A0ABQ6QA50</accession>
<dbReference type="Gene3D" id="3.40.50.1820">
    <property type="entry name" value="alpha/beta hydrolase"/>
    <property type="match status" value="1"/>
</dbReference>
<feature type="signal peptide" evidence="2">
    <location>
        <begin position="1"/>
        <end position="21"/>
    </location>
</feature>
<dbReference type="PANTHER" id="PTHR48081">
    <property type="entry name" value="AB HYDROLASE SUPERFAMILY PROTEIN C4A8.06C"/>
    <property type="match status" value="1"/>
</dbReference>
<evidence type="ECO:0000259" key="3">
    <source>
        <dbReference type="Pfam" id="PF20434"/>
    </source>
</evidence>
<protein>
    <submittedName>
        <fullName evidence="4">Alpha/beta hydrolase</fullName>
    </submittedName>
</protein>
<dbReference type="InterPro" id="IPR050300">
    <property type="entry name" value="GDXG_lipolytic_enzyme"/>
</dbReference>
<dbReference type="GO" id="GO:0016787">
    <property type="term" value="F:hydrolase activity"/>
    <property type="evidence" value="ECO:0007669"/>
    <property type="project" value="UniProtKB-KW"/>
</dbReference>
<dbReference type="InterPro" id="IPR049492">
    <property type="entry name" value="BD-FAE-like_dom"/>
</dbReference>
<keyword evidence="2" id="KW-0732">Signal</keyword>
<dbReference type="EMBL" id="BTRJ01000010">
    <property type="protein sequence ID" value="GMR27081.1"/>
    <property type="molecule type" value="Genomic_DNA"/>
</dbReference>